<dbReference type="AlphaFoldDB" id="A0A1F6UXM7"/>
<dbReference type="SUPFAM" id="SSF56214">
    <property type="entry name" value="4'-phosphopantetheinyl transferase"/>
    <property type="match status" value="2"/>
</dbReference>
<dbReference type="GO" id="GO:0019878">
    <property type="term" value="P:lysine biosynthetic process via aminoadipic acid"/>
    <property type="evidence" value="ECO:0007669"/>
    <property type="project" value="TreeGrafter"/>
</dbReference>
<accession>A0A1F6UXM7</accession>
<dbReference type="PANTHER" id="PTHR12215">
    <property type="entry name" value="PHOSPHOPANTETHEINE TRANSFERASE"/>
    <property type="match status" value="1"/>
</dbReference>
<evidence type="ECO:0000313" key="5">
    <source>
        <dbReference type="Proteomes" id="UP000179076"/>
    </source>
</evidence>
<dbReference type="Pfam" id="PF01648">
    <property type="entry name" value="ACPS"/>
    <property type="match status" value="1"/>
</dbReference>
<evidence type="ECO:0000313" key="4">
    <source>
        <dbReference type="EMBL" id="OGI62132.1"/>
    </source>
</evidence>
<comment type="similarity">
    <text evidence="1">Belongs to the P-Pant transferase superfamily. Gsp/Sfp/HetI/AcpT family.</text>
</comment>
<dbReference type="GO" id="GO:0005829">
    <property type="term" value="C:cytosol"/>
    <property type="evidence" value="ECO:0007669"/>
    <property type="project" value="TreeGrafter"/>
</dbReference>
<feature type="domain" description="4'-phosphopantetheinyl transferase" evidence="3">
    <location>
        <begin position="109"/>
        <end position="179"/>
    </location>
</feature>
<evidence type="ECO:0000256" key="2">
    <source>
        <dbReference type="ARBA" id="ARBA00022679"/>
    </source>
</evidence>
<comment type="caution">
    <text evidence="4">The sequence shown here is derived from an EMBL/GenBank/DDBJ whole genome shotgun (WGS) entry which is preliminary data.</text>
</comment>
<dbReference type="InterPro" id="IPR008278">
    <property type="entry name" value="4-PPantetheinyl_Trfase_dom"/>
</dbReference>
<dbReference type="GO" id="GO:0008897">
    <property type="term" value="F:holo-[acyl-carrier-protein] synthase activity"/>
    <property type="evidence" value="ECO:0007669"/>
    <property type="project" value="InterPro"/>
</dbReference>
<dbReference type="PANTHER" id="PTHR12215:SF10">
    <property type="entry name" value="L-AMINOADIPATE-SEMIALDEHYDE DEHYDROGENASE-PHOSPHOPANTETHEINYL TRANSFERASE"/>
    <property type="match status" value="1"/>
</dbReference>
<dbReference type="Proteomes" id="UP000179076">
    <property type="component" value="Unassembled WGS sequence"/>
</dbReference>
<gene>
    <name evidence="4" type="ORF">A2W18_01985</name>
</gene>
<dbReference type="GO" id="GO:0000287">
    <property type="term" value="F:magnesium ion binding"/>
    <property type="evidence" value="ECO:0007669"/>
    <property type="project" value="InterPro"/>
</dbReference>
<dbReference type="InterPro" id="IPR037143">
    <property type="entry name" value="4-PPantetheinyl_Trfase_dom_sf"/>
</dbReference>
<sequence>MIHVYCIRTDTQNVSVSDLEIQVPSFIGELPATKRDRILHIRPPQGRVNSALGWRLLRYALHDCGYTDFNLSQLCFDANRKPRWPQRNCDFNLSHADTLVACAVTATGRVGIDCERVRPVQAAALLQRILSPGERAPADTDAQTFFRLWTQKEAVIKAEGNGGVWHMSRVQLNDATAYYQDTRWHLYPVVLADGYVAHVASDTSEQCITIRAVAIEQLLSDGGTRDQVSPMV</sequence>
<dbReference type="InterPro" id="IPR050559">
    <property type="entry name" value="P-Pant_transferase_sf"/>
</dbReference>
<evidence type="ECO:0000259" key="3">
    <source>
        <dbReference type="Pfam" id="PF01648"/>
    </source>
</evidence>
<protein>
    <recommendedName>
        <fullName evidence="3">4'-phosphopantetheinyl transferase domain-containing protein</fullName>
    </recommendedName>
</protein>
<name>A0A1F6UXM7_9PROT</name>
<evidence type="ECO:0000256" key="1">
    <source>
        <dbReference type="ARBA" id="ARBA00010990"/>
    </source>
</evidence>
<reference evidence="4 5" key="1">
    <citation type="journal article" date="2016" name="Nat. Commun.">
        <title>Thousands of microbial genomes shed light on interconnected biogeochemical processes in an aquifer system.</title>
        <authorList>
            <person name="Anantharaman K."/>
            <person name="Brown C.T."/>
            <person name="Hug L.A."/>
            <person name="Sharon I."/>
            <person name="Castelle C.J."/>
            <person name="Probst A.J."/>
            <person name="Thomas B.C."/>
            <person name="Singh A."/>
            <person name="Wilkins M.J."/>
            <person name="Karaoz U."/>
            <person name="Brodie E.L."/>
            <person name="Williams K.H."/>
            <person name="Hubbard S.S."/>
            <person name="Banfield J.F."/>
        </authorList>
    </citation>
    <scope>NUCLEOTIDE SEQUENCE [LARGE SCALE GENOMIC DNA]</scope>
</reference>
<proteinExistence type="inferred from homology"/>
<dbReference type="Gene3D" id="3.90.470.20">
    <property type="entry name" value="4'-phosphopantetheinyl transferase domain"/>
    <property type="match status" value="2"/>
</dbReference>
<keyword evidence="2" id="KW-0808">Transferase</keyword>
<dbReference type="EMBL" id="MFSP01000183">
    <property type="protein sequence ID" value="OGI62132.1"/>
    <property type="molecule type" value="Genomic_DNA"/>
</dbReference>
<organism evidence="4 5">
    <name type="scientific">Candidatus Muproteobacteria bacterium RBG_16_60_9</name>
    <dbReference type="NCBI Taxonomy" id="1817755"/>
    <lineage>
        <taxon>Bacteria</taxon>
        <taxon>Pseudomonadati</taxon>
        <taxon>Pseudomonadota</taxon>
        <taxon>Candidatus Muproteobacteria</taxon>
    </lineage>
</organism>